<dbReference type="SUPFAM" id="SSF48403">
    <property type="entry name" value="Ankyrin repeat"/>
    <property type="match status" value="1"/>
</dbReference>
<dbReference type="Proteomes" id="UP000829364">
    <property type="component" value="Chromosome 10"/>
</dbReference>
<gene>
    <name evidence="2" type="ORF">JDV02_009708</name>
</gene>
<dbReference type="KEGG" id="ptkz:JDV02_009708"/>
<dbReference type="GeneID" id="72071653"/>
<evidence type="ECO:0000256" key="1">
    <source>
        <dbReference type="SAM" id="MobiDB-lite"/>
    </source>
</evidence>
<organism evidence="2 3">
    <name type="scientific">Purpureocillium takamizusanense</name>
    <dbReference type="NCBI Taxonomy" id="2060973"/>
    <lineage>
        <taxon>Eukaryota</taxon>
        <taxon>Fungi</taxon>
        <taxon>Dikarya</taxon>
        <taxon>Ascomycota</taxon>
        <taxon>Pezizomycotina</taxon>
        <taxon>Sordariomycetes</taxon>
        <taxon>Hypocreomycetidae</taxon>
        <taxon>Hypocreales</taxon>
        <taxon>Ophiocordycipitaceae</taxon>
        <taxon>Purpureocillium</taxon>
    </lineage>
</organism>
<feature type="region of interest" description="Disordered" evidence="1">
    <location>
        <begin position="79"/>
        <end position="113"/>
    </location>
</feature>
<accession>A0A9Q8QT04</accession>
<feature type="region of interest" description="Disordered" evidence="1">
    <location>
        <begin position="1"/>
        <end position="31"/>
    </location>
</feature>
<reference evidence="2" key="1">
    <citation type="submission" date="2021-11" db="EMBL/GenBank/DDBJ databases">
        <title>Purpureocillium_takamizusanense_genome.</title>
        <authorList>
            <person name="Nguyen N.-H."/>
        </authorList>
    </citation>
    <scope>NUCLEOTIDE SEQUENCE</scope>
    <source>
        <strain evidence="2">PT3</strain>
    </source>
</reference>
<dbReference type="AlphaFoldDB" id="A0A9Q8QT04"/>
<feature type="compositionally biased region" description="Acidic residues" evidence="1">
    <location>
        <begin position="81"/>
        <end position="97"/>
    </location>
</feature>
<dbReference type="InterPro" id="IPR036770">
    <property type="entry name" value="Ankyrin_rpt-contain_sf"/>
</dbReference>
<evidence type="ECO:0000313" key="3">
    <source>
        <dbReference type="Proteomes" id="UP000829364"/>
    </source>
</evidence>
<dbReference type="Gene3D" id="1.25.40.20">
    <property type="entry name" value="Ankyrin repeat-containing domain"/>
    <property type="match status" value="1"/>
</dbReference>
<keyword evidence="3" id="KW-1185">Reference proteome</keyword>
<protein>
    <recommendedName>
        <fullName evidence="4">Ankyrin repeat protein</fullName>
    </recommendedName>
</protein>
<feature type="compositionally biased region" description="Basic residues" evidence="1">
    <location>
        <begin position="19"/>
        <end position="29"/>
    </location>
</feature>
<dbReference type="RefSeq" id="XP_047847398.1">
    <property type="nucleotide sequence ID" value="XM_047991386.1"/>
</dbReference>
<name>A0A9Q8QT04_9HYPO</name>
<dbReference type="OrthoDB" id="3565018at2759"/>
<dbReference type="EMBL" id="CP086363">
    <property type="protein sequence ID" value="UNI23917.1"/>
    <property type="molecule type" value="Genomic_DNA"/>
</dbReference>
<proteinExistence type="predicted"/>
<evidence type="ECO:0000313" key="2">
    <source>
        <dbReference type="EMBL" id="UNI23917.1"/>
    </source>
</evidence>
<sequence>MAPATAMDQMVHRLLNKPLKPKASKKKRDKLVPCTDTKTLLEFIHDGKHKEFRAAPDFASINNEDRLRLAEAIVARYQSCDPEDIDEDSDDSDDDGSGQETGMPTPPPSPPYQTREQWLEWLLEALSPDPRAGRNLAEELIKRMGIHESRQGPPEKHVHDQEVSHFYILQYVVENSHNLCYDQDEMKQTLFHIAAIHGAKTAIRVCLSVVSGCCDKPREHEPGCETVRRFLTTPDKGGFSPLGHAIARSKTPTVFTMMQLLGNTESDELRKFLREAITSTSGSNVDIIRELLTVRPLGDKRQYQKNIVEQEILQLAVIHFNPRVFEFLLAAGSAVLAGPDCSLVHYAVHMGRPEAAKYLLAKFPDLATRFHLHPDHVPAPSPSTAMSQSKVPMLAQGAGTASEVDEEKFSVLALYNGEDDELRDLIFETLMRKLPISEIREHLGGRTWTGKEISLDVTILAYDPHSLLAFLNSVRSDLSRLEDCARRQIAREAEETDEEPLQNIRLADMPIESLPYLDNNGIEFEPILKYVNIPFFTGRLGEKRTEAVSILQWLKIYKRVKRVFEITVDDCRYCPSTEEDIEMALQDLGVEHLDWRRTDLSIASIARVAKDLKTLHLYSSGSLAAIDHWLGPQGINSLKLERLYIHIIQASTPLMTPSVTGYDN</sequence>
<evidence type="ECO:0008006" key="4">
    <source>
        <dbReference type="Google" id="ProtNLM"/>
    </source>
</evidence>